<gene>
    <name evidence="2" type="primary">PPUP7817</name>
</gene>
<evidence type="ECO:0000256" key="1">
    <source>
        <dbReference type="SAM" id="Phobius"/>
    </source>
</evidence>
<keyword evidence="1" id="KW-0812">Transmembrane</keyword>
<reference evidence="2" key="1">
    <citation type="submission" date="2014-12" db="EMBL/GenBank/DDBJ databases">
        <title>Parallel Evolution in Life History Adaptation Evident in the Tissue-Specific Poeciliopsis prolifica transcriptome.</title>
        <authorList>
            <person name="Jue N.K."/>
            <person name="Foley R.J."/>
            <person name="Obergfell C."/>
            <person name="Reznick D.N."/>
            <person name="O'Neill R.J."/>
            <person name="O'Neill M.J."/>
        </authorList>
    </citation>
    <scope>NUCLEOTIDE SEQUENCE</scope>
</reference>
<dbReference type="EMBL" id="GBYX01475281">
    <property type="protein sequence ID" value="JAO06394.1"/>
    <property type="molecule type" value="Transcribed_RNA"/>
</dbReference>
<proteinExistence type="predicted"/>
<protein>
    <submittedName>
        <fullName evidence="2">PPUP7817</fullName>
    </submittedName>
</protein>
<evidence type="ECO:0000313" key="2">
    <source>
        <dbReference type="EMBL" id="JAO06394.1"/>
    </source>
</evidence>
<keyword evidence="1" id="KW-1133">Transmembrane helix</keyword>
<keyword evidence="1" id="KW-0472">Membrane</keyword>
<feature type="transmembrane region" description="Helical" evidence="1">
    <location>
        <begin position="107"/>
        <end position="124"/>
    </location>
</feature>
<sequence>LARERTTPFTAVVFRIHQLQKVSDHQQGKWFSNTPFEPSPYRQHKITQISGSNRDSRLQIHCTHRKIKTEDGYVNIPPRKPPNNKQVLEISFGLRVGCQDNFRINSTKGWIVAFSLVSFLLYIFI</sequence>
<dbReference type="AlphaFoldDB" id="A0A0S7EXN5"/>
<feature type="non-terminal residue" evidence="2">
    <location>
        <position position="1"/>
    </location>
</feature>
<name>A0A0S7EXN5_9TELE</name>
<accession>A0A0S7EXN5</accession>
<organism evidence="2">
    <name type="scientific">Poeciliopsis prolifica</name>
    <name type="common">blackstripe livebearer</name>
    <dbReference type="NCBI Taxonomy" id="188132"/>
    <lineage>
        <taxon>Eukaryota</taxon>
        <taxon>Metazoa</taxon>
        <taxon>Chordata</taxon>
        <taxon>Craniata</taxon>
        <taxon>Vertebrata</taxon>
        <taxon>Euteleostomi</taxon>
        <taxon>Actinopterygii</taxon>
        <taxon>Neopterygii</taxon>
        <taxon>Teleostei</taxon>
        <taxon>Neoteleostei</taxon>
        <taxon>Acanthomorphata</taxon>
        <taxon>Ovalentaria</taxon>
        <taxon>Atherinomorphae</taxon>
        <taxon>Cyprinodontiformes</taxon>
        <taxon>Poeciliidae</taxon>
        <taxon>Poeciliinae</taxon>
        <taxon>Poeciliopsis</taxon>
    </lineage>
</organism>